<comment type="caution">
    <text evidence="1">The sequence shown here is derived from an EMBL/GenBank/DDBJ whole genome shotgun (WGS) entry which is preliminary data.</text>
</comment>
<keyword evidence="2" id="KW-1185">Reference proteome</keyword>
<evidence type="ECO:0000313" key="2">
    <source>
        <dbReference type="Proteomes" id="UP000774326"/>
    </source>
</evidence>
<reference evidence="1" key="1">
    <citation type="journal article" date="2021" name="Open Biol.">
        <title>Shared evolutionary footprints suggest mitochondrial oxidative damage underlies multiple complex I losses in fungi.</title>
        <authorList>
            <person name="Schikora-Tamarit M.A."/>
            <person name="Marcet-Houben M."/>
            <person name="Nosek J."/>
            <person name="Gabaldon T."/>
        </authorList>
    </citation>
    <scope>NUCLEOTIDE SEQUENCE</scope>
    <source>
        <strain evidence="1">CBS2887</strain>
    </source>
</reference>
<evidence type="ECO:0000313" key="1">
    <source>
        <dbReference type="EMBL" id="KAH3688633.1"/>
    </source>
</evidence>
<reference evidence="1" key="2">
    <citation type="submission" date="2021-01" db="EMBL/GenBank/DDBJ databases">
        <authorList>
            <person name="Schikora-Tamarit M.A."/>
        </authorList>
    </citation>
    <scope>NUCLEOTIDE SEQUENCE</scope>
    <source>
        <strain evidence="1">CBS2887</strain>
    </source>
</reference>
<dbReference type="AlphaFoldDB" id="A0A9P8QDR9"/>
<dbReference type="EMBL" id="JAEUBG010000250">
    <property type="protein sequence ID" value="KAH3688633.1"/>
    <property type="molecule type" value="Genomic_DNA"/>
</dbReference>
<gene>
    <name evidence="1" type="ORF">WICPIJ_000385</name>
</gene>
<name>A0A9P8QDR9_WICPI</name>
<proteinExistence type="predicted"/>
<protein>
    <submittedName>
        <fullName evidence="1">Uncharacterized protein</fullName>
    </submittedName>
</protein>
<accession>A0A9P8QDR9</accession>
<sequence length="124" mass="12217">MVESSGRANVTFFSSGISASRLVDGSVDSTLTSMVAGDDSISNVSCLESGTGSFGSFSEAGWVDSESIVGCGVLTSVGLASVEFSFWASTAGSSVVTTTGSSSVCFSSARIAVGSGSAGVRISL</sequence>
<organism evidence="1 2">
    <name type="scientific">Wickerhamomyces pijperi</name>
    <name type="common">Yeast</name>
    <name type="synonym">Pichia pijperi</name>
    <dbReference type="NCBI Taxonomy" id="599730"/>
    <lineage>
        <taxon>Eukaryota</taxon>
        <taxon>Fungi</taxon>
        <taxon>Dikarya</taxon>
        <taxon>Ascomycota</taxon>
        <taxon>Saccharomycotina</taxon>
        <taxon>Saccharomycetes</taxon>
        <taxon>Phaffomycetales</taxon>
        <taxon>Wickerhamomycetaceae</taxon>
        <taxon>Wickerhamomyces</taxon>
    </lineage>
</organism>
<dbReference type="Proteomes" id="UP000774326">
    <property type="component" value="Unassembled WGS sequence"/>
</dbReference>